<name>A0AAD7PFL4_QUISA</name>
<dbReference type="Pfam" id="PF03101">
    <property type="entry name" value="FAR1"/>
    <property type="match status" value="1"/>
</dbReference>
<sequence>MRLIISTSTYATMEFEYLNVGNVVIEYDMMGQGDGATLDIEHPVEDDAPAAITITGKIELYIPDGDTNLEPYQRMEFESEEAAKSFCNSYSRRIGFSTCVSMSHRCRHDGVIIQRSFLCPKEGFRVDKEKPSCDGRVKHPHSETRVGCKAMLVVKIQDSDRWVVSAFVKEHNHELVPPDKVHCLRSHRHVSGSAKSLIDTLQGAGIGPSGIMSAPIKEYGGISKVGFTERDCRNYMSSIRQRTLEGTHKSSWIT</sequence>
<keyword evidence="3" id="KW-1185">Reference proteome</keyword>
<comment type="caution">
    <text evidence="2">The sequence shown here is derived from an EMBL/GenBank/DDBJ whole genome shotgun (WGS) entry which is preliminary data.</text>
</comment>
<dbReference type="InterPro" id="IPR004330">
    <property type="entry name" value="FAR1_DNA_bnd_dom"/>
</dbReference>
<feature type="domain" description="FAR1" evidence="1">
    <location>
        <begin position="86"/>
        <end position="177"/>
    </location>
</feature>
<dbReference type="KEGG" id="qsa:O6P43_024990"/>
<dbReference type="Proteomes" id="UP001163823">
    <property type="component" value="Chromosome 10"/>
</dbReference>
<dbReference type="EMBL" id="JARAOO010000010">
    <property type="protein sequence ID" value="KAJ7953262.1"/>
    <property type="molecule type" value="Genomic_DNA"/>
</dbReference>
<dbReference type="PANTHER" id="PTHR46328:SF42">
    <property type="entry name" value="PROTEIN FAR1-RELATED SEQUENCE 5-LIKE ISOFORM X1"/>
    <property type="match status" value="1"/>
</dbReference>
<evidence type="ECO:0000313" key="2">
    <source>
        <dbReference type="EMBL" id="KAJ7953262.1"/>
    </source>
</evidence>
<dbReference type="PANTHER" id="PTHR46328">
    <property type="entry name" value="FAR-RED IMPAIRED RESPONSIVE (FAR1) FAMILY PROTEIN-RELATED"/>
    <property type="match status" value="1"/>
</dbReference>
<proteinExistence type="predicted"/>
<accession>A0AAD7PFL4</accession>
<dbReference type="AlphaFoldDB" id="A0AAD7PFL4"/>
<protein>
    <submittedName>
        <fullName evidence="2">Protein FAR1-RELATED SEQUENCE 5-like</fullName>
    </submittedName>
</protein>
<reference evidence="2" key="1">
    <citation type="journal article" date="2023" name="Science">
        <title>Elucidation of the pathway for biosynthesis of saponin adjuvants from the soapbark tree.</title>
        <authorList>
            <person name="Reed J."/>
            <person name="Orme A."/>
            <person name="El-Demerdash A."/>
            <person name="Owen C."/>
            <person name="Martin L.B.B."/>
            <person name="Misra R.C."/>
            <person name="Kikuchi S."/>
            <person name="Rejzek M."/>
            <person name="Martin A.C."/>
            <person name="Harkess A."/>
            <person name="Leebens-Mack J."/>
            <person name="Louveau T."/>
            <person name="Stephenson M.J."/>
            <person name="Osbourn A."/>
        </authorList>
    </citation>
    <scope>NUCLEOTIDE SEQUENCE</scope>
    <source>
        <strain evidence="2">S10</strain>
    </source>
</reference>
<evidence type="ECO:0000259" key="1">
    <source>
        <dbReference type="Pfam" id="PF03101"/>
    </source>
</evidence>
<organism evidence="2 3">
    <name type="scientific">Quillaja saponaria</name>
    <name type="common">Soap bark tree</name>
    <dbReference type="NCBI Taxonomy" id="32244"/>
    <lineage>
        <taxon>Eukaryota</taxon>
        <taxon>Viridiplantae</taxon>
        <taxon>Streptophyta</taxon>
        <taxon>Embryophyta</taxon>
        <taxon>Tracheophyta</taxon>
        <taxon>Spermatophyta</taxon>
        <taxon>Magnoliopsida</taxon>
        <taxon>eudicotyledons</taxon>
        <taxon>Gunneridae</taxon>
        <taxon>Pentapetalae</taxon>
        <taxon>rosids</taxon>
        <taxon>fabids</taxon>
        <taxon>Fabales</taxon>
        <taxon>Quillajaceae</taxon>
        <taxon>Quillaja</taxon>
    </lineage>
</organism>
<evidence type="ECO:0000313" key="3">
    <source>
        <dbReference type="Proteomes" id="UP001163823"/>
    </source>
</evidence>
<gene>
    <name evidence="2" type="ORF">O6P43_024990</name>
</gene>